<evidence type="ECO:0000313" key="4">
    <source>
        <dbReference type="WBParaSite" id="ACRNAN_scaffold1389.g22435.t1"/>
    </source>
</evidence>
<evidence type="ECO:0000256" key="1">
    <source>
        <dbReference type="SAM" id="SignalP"/>
    </source>
</evidence>
<feature type="signal peptide" evidence="1">
    <location>
        <begin position="1"/>
        <end position="20"/>
    </location>
</feature>
<protein>
    <submittedName>
        <fullName evidence="4">SCP domain-containing protein</fullName>
    </submittedName>
</protein>
<organism evidence="3 4">
    <name type="scientific">Acrobeloides nanus</name>
    <dbReference type="NCBI Taxonomy" id="290746"/>
    <lineage>
        <taxon>Eukaryota</taxon>
        <taxon>Metazoa</taxon>
        <taxon>Ecdysozoa</taxon>
        <taxon>Nematoda</taxon>
        <taxon>Chromadorea</taxon>
        <taxon>Rhabditida</taxon>
        <taxon>Tylenchina</taxon>
        <taxon>Cephalobomorpha</taxon>
        <taxon>Cephaloboidea</taxon>
        <taxon>Cephalobidae</taxon>
        <taxon>Acrobeloides</taxon>
    </lineage>
</organism>
<dbReference type="SUPFAM" id="SSF55797">
    <property type="entry name" value="PR-1-like"/>
    <property type="match status" value="1"/>
</dbReference>
<keyword evidence="1" id="KW-0732">Signal</keyword>
<dbReference type="AlphaFoldDB" id="A0A914CUG6"/>
<dbReference type="InterPro" id="IPR014044">
    <property type="entry name" value="CAP_dom"/>
</dbReference>
<dbReference type="CDD" id="cd05380">
    <property type="entry name" value="CAP_euk"/>
    <property type="match status" value="1"/>
</dbReference>
<dbReference type="Pfam" id="PF00188">
    <property type="entry name" value="CAP"/>
    <property type="match status" value="1"/>
</dbReference>
<dbReference type="WBParaSite" id="ACRNAN_scaffold1389.g22435.t1">
    <property type="protein sequence ID" value="ACRNAN_scaffold1389.g22435.t1"/>
    <property type="gene ID" value="ACRNAN_scaffold1389.g22435"/>
</dbReference>
<keyword evidence="3" id="KW-1185">Reference proteome</keyword>
<feature type="chain" id="PRO_5036673066" evidence="1">
    <location>
        <begin position="21"/>
        <end position="279"/>
    </location>
</feature>
<accession>A0A914CUG6</accession>
<dbReference type="Gene3D" id="3.40.33.10">
    <property type="entry name" value="CAP"/>
    <property type="match status" value="1"/>
</dbReference>
<proteinExistence type="predicted"/>
<feature type="domain" description="SCP" evidence="2">
    <location>
        <begin position="31"/>
        <end position="184"/>
    </location>
</feature>
<dbReference type="InterPro" id="IPR002413">
    <property type="entry name" value="V5_allergen-like"/>
</dbReference>
<dbReference type="PRINTS" id="PR00838">
    <property type="entry name" value="V5ALLERGEN"/>
</dbReference>
<name>A0A914CUG6_9BILA</name>
<dbReference type="Proteomes" id="UP000887540">
    <property type="component" value="Unplaced"/>
</dbReference>
<dbReference type="SMART" id="SM00198">
    <property type="entry name" value="SCP"/>
    <property type="match status" value="1"/>
</dbReference>
<dbReference type="InterPro" id="IPR035940">
    <property type="entry name" value="CAP_sf"/>
</dbReference>
<evidence type="ECO:0000259" key="2">
    <source>
        <dbReference type="SMART" id="SM00198"/>
    </source>
</evidence>
<evidence type="ECO:0000313" key="3">
    <source>
        <dbReference type="Proteomes" id="UP000887540"/>
    </source>
</evidence>
<reference evidence="4" key="1">
    <citation type="submission" date="2022-11" db="UniProtKB">
        <authorList>
            <consortium name="WormBaseParasite"/>
        </authorList>
    </citation>
    <scope>IDENTIFICATION</scope>
</reference>
<sequence>MGSSTVVAVFVVAAIGLATAYQCSNNVLTDADRDFILNLHNSARSNVAKGRELNGPSSNTATVPGAKNMYKMVYDCKAEAIIQAYTNKLFINIPVLIWRIYGKAVAGAALNSAGTGWWGELRKNGVTNDVINSYTFNSAIGHWSMMAWHDATRIGCGVTNCTDSSGNKVTIGSCVYFWGGNMGGRPIWPIGTACASDTDCNYYLASTCEVSTGLCKANCVNYLSDADCNNYLSQGYCADSSKYAPWVQARCPVTLIATLTVLIGKQADIVIQVLHITAG</sequence>